<dbReference type="Pfam" id="PF12973">
    <property type="entry name" value="Cupin_7"/>
    <property type="match status" value="1"/>
</dbReference>
<keyword evidence="3" id="KW-1185">Reference proteome</keyword>
<evidence type="ECO:0000259" key="1">
    <source>
        <dbReference type="Pfam" id="PF12973"/>
    </source>
</evidence>
<reference evidence="2" key="1">
    <citation type="submission" date="2022-05" db="EMBL/GenBank/DDBJ databases">
        <title>Sphingomonas sp. strain MG17 Genome sequencing and assembly.</title>
        <authorList>
            <person name="Kim I."/>
        </authorList>
    </citation>
    <scope>NUCLEOTIDE SEQUENCE</scope>
    <source>
        <strain evidence="2">MG17</strain>
    </source>
</reference>
<dbReference type="InterPro" id="IPR011051">
    <property type="entry name" value="RmlC_Cupin_sf"/>
</dbReference>
<dbReference type="InterPro" id="IPR014710">
    <property type="entry name" value="RmlC-like_jellyroll"/>
</dbReference>
<name>A0A9X2HMD5_9SPHN</name>
<evidence type="ECO:0000313" key="2">
    <source>
        <dbReference type="EMBL" id="MCP3732797.1"/>
    </source>
</evidence>
<dbReference type="RefSeq" id="WP_254296540.1">
    <property type="nucleotide sequence ID" value="NZ_JAMLDX010000023.1"/>
</dbReference>
<dbReference type="EMBL" id="JAMLDX010000023">
    <property type="protein sequence ID" value="MCP3732797.1"/>
    <property type="molecule type" value="Genomic_DNA"/>
</dbReference>
<protein>
    <submittedName>
        <fullName evidence="2">Cupin domain-containing protein</fullName>
    </submittedName>
</protein>
<dbReference type="Gene3D" id="2.60.120.10">
    <property type="entry name" value="Jelly Rolls"/>
    <property type="match status" value="1"/>
</dbReference>
<comment type="caution">
    <text evidence="2">The sequence shown here is derived from an EMBL/GenBank/DDBJ whole genome shotgun (WGS) entry which is preliminary data.</text>
</comment>
<feature type="domain" description="ChrR-like cupin" evidence="1">
    <location>
        <begin position="21"/>
        <end position="120"/>
    </location>
</feature>
<dbReference type="InterPro" id="IPR025979">
    <property type="entry name" value="ChrR-like_cupin_dom"/>
</dbReference>
<organism evidence="2 3">
    <name type="scientific">Sphingomonas tagetis</name>
    <dbReference type="NCBI Taxonomy" id="2949092"/>
    <lineage>
        <taxon>Bacteria</taxon>
        <taxon>Pseudomonadati</taxon>
        <taxon>Pseudomonadota</taxon>
        <taxon>Alphaproteobacteria</taxon>
        <taxon>Sphingomonadales</taxon>
        <taxon>Sphingomonadaceae</taxon>
        <taxon>Sphingomonas</taxon>
    </lineage>
</organism>
<evidence type="ECO:0000313" key="3">
    <source>
        <dbReference type="Proteomes" id="UP001139451"/>
    </source>
</evidence>
<gene>
    <name evidence="2" type="ORF">M9978_20465</name>
</gene>
<dbReference type="Proteomes" id="UP001139451">
    <property type="component" value="Unassembled WGS sequence"/>
</dbReference>
<proteinExistence type="predicted"/>
<sequence length="160" mass="17773">MTASGIEVERRAAPIDLTTFHMHSDEIPWIEFLDGLSVRILHARLEDGVVVTQIRARAGAESGLHRHLGPVFGWTNSGCWGHDRSYEYRPGTYIFEPPGVIHKFLAGSEPVDAVYISHGTLEQIDPQTLEVTQTITPEAYVANYLAACDKAGLPRPDIFF</sequence>
<dbReference type="AlphaFoldDB" id="A0A9X2HMD5"/>
<accession>A0A9X2HMD5</accession>
<dbReference type="SUPFAM" id="SSF51182">
    <property type="entry name" value="RmlC-like cupins"/>
    <property type="match status" value="1"/>
</dbReference>